<comment type="caution">
    <text evidence="6">The sequence shown here is derived from an EMBL/GenBank/DDBJ whole genome shotgun (WGS) entry which is preliminary data.</text>
</comment>
<evidence type="ECO:0000313" key="7">
    <source>
        <dbReference type="Proteomes" id="UP001172155"/>
    </source>
</evidence>
<feature type="region of interest" description="Disordered" evidence="4">
    <location>
        <begin position="108"/>
        <end position="165"/>
    </location>
</feature>
<evidence type="ECO:0000256" key="3">
    <source>
        <dbReference type="ARBA" id="ARBA00022727"/>
    </source>
</evidence>
<keyword evidence="6" id="KW-0328">Glycosyltransferase</keyword>
<dbReference type="Gene3D" id="3.40.50.2020">
    <property type="match status" value="3"/>
</dbReference>
<dbReference type="SUPFAM" id="SSF53271">
    <property type="entry name" value="PRTase-like"/>
    <property type="match status" value="2"/>
</dbReference>
<evidence type="ECO:0000313" key="6">
    <source>
        <dbReference type="EMBL" id="KAK0754918.1"/>
    </source>
</evidence>
<keyword evidence="7" id="KW-1185">Reference proteome</keyword>
<sequence>MVRNIAIIGGNSHPEFVERISTALGVVPLKRILTKFSSGETRCEIQDSLRGKDVYIIQSFGVGTAGDRVNDYFIELCIMISACQMSSAQRVTVVMPLFPYSRQPDLPYTKAGAPRSAKPASEGGSSDSGRHDYTFESVPATPGPSIPRTAGFSDGPAGQPPRKFTTHDYENVASIGVVGSASGYKLWMAQAGSLVADLITCSGADRVLTSDLHESTYQGFFNIPVDNLYCRPLLIDYIKHRIENYKDAVIVSPDAGGAKRATSIADALDLPFALIHKERRPVKITDRQQATMLLVGDVTDRVCILVDDLVDTANTITRAAKLLKRHGAMAVIALLTHGIFSGDAIARINASGLDRVVVTNTVPQDAVRRAACPKMEVLDVSGMFAEAIRRVHHGESISVLFHCC</sequence>
<dbReference type="Pfam" id="PF14572">
    <property type="entry name" value="Pribosyl_synth"/>
    <property type="match status" value="1"/>
</dbReference>
<dbReference type="GO" id="GO:0004749">
    <property type="term" value="F:ribose phosphate diphosphokinase activity"/>
    <property type="evidence" value="ECO:0007669"/>
    <property type="project" value="TreeGrafter"/>
</dbReference>
<dbReference type="Proteomes" id="UP001172155">
    <property type="component" value="Unassembled WGS sequence"/>
</dbReference>
<reference evidence="6" key="1">
    <citation type="submission" date="2023-06" db="EMBL/GenBank/DDBJ databases">
        <title>Genome-scale phylogeny and comparative genomics of the fungal order Sordariales.</title>
        <authorList>
            <consortium name="Lawrence Berkeley National Laboratory"/>
            <person name="Hensen N."/>
            <person name="Bonometti L."/>
            <person name="Westerberg I."/>
            <person name="Brannstrom I.O."/>
            <person name="Guillou S."/>
            <person name="Cros-Aarteil S."/>
            <person name="Calhoun S."/>
            <person name="Haridas S."/>
            <person name="Kuo A."/>
            <person name="Mondo S."/>
            <person name="Pangilinan J."/>
            <person name="Riley R."/>
            <person name="LaButti K."/>
            <person name="Andreopoulos B."/>
            <person name="Lipzen A."/>
            <person name="Chen C."/>
            <person name="Yanf M."/>
            <person name="Daum C."/>
            <person name="Ng V."/>
            <person name="Clum A."/>
            <person name="Steindorff A."/>
            <person name="Ohm R."/>
            <person name="Martin F."/>
            <person name="Silar P."/>
            <person name="Natvig D."/>
            <person name="Lalanne C."/>
            <person name="Gautier V."/>
            <person name="Ament-velasquez S.L."/>
            <person name="Kruys A."/>
            <person name="Hutchinson M.I."/>
            <person name="Powell A.J."/>
            <person name="Barry K."/>
            <person name="Miller A.N."/>
            <person name="Grigoriev I.V."/>
            <person name="Debuchy R."/>
            <person name="Gladieux P."/>
            <person name="Thoren M.H."/>
            <person name="Johannesson H."/>
        </authorList>
    </citation>
    <scope>NUCLEOTIDE SEQUENCE</scope>
    <source>
        <strain evidence="6">SMH3187-1</strain>
    </source>
</reference>
<evidence type="ECO:0000259" key="5">
    <source>
        <dbReference type="Pfam" id="PF13793"/>
    </source>
</evidence>
<dbReference type="GO" id="GO:0016757">
    <property type="term" value="F:glycosyltransferase activity"/>
    <property type="evidence" value="ECO:0007669"/>
    <property type="project" value="UniProtKB-KW"/>
</dbReference>
<dbReference type="SMART" id="SM01400">
    <property type="entry name" value="Pribosyltran_N"/>
    <property type="match status" value="1"/>
</dbReference>
<comment type="similarity">
    <text evidence="2">Belongs to the ribose-phosphate pyrophosphokinase family.</text>
</comment>
<dbReference type="InterPro" id="IPR000836">
    <property type="entry name" value="PRTase_dom"/>
</dbReference>
<dbReference type="InterPro" id="IPR029099">
    <property type="entry name" value="Pribosyltran_N"/>
</dbReference>
<name>A0AA40KD85_9PEZI</name>
<feature type="domain" description="Ribose-phosphate pyrophosphokinase N-terminal" evidence="5">
    <location>
        <begin position="6"/>
        <end position="104"/>
    </location>
</feature>
<dbReference type="FunFam" id="3.40.50.2020:FF:000030">
    <property type="entry name" value="Ribose-phosphate pyrophosphokinase II"/>
    <property type="match status" value="1"/>
</dbReference>
<dbReference type="InterPro" id="IPR029057">
    <property type="entry name" value="PRTase-like"/>
</dbReference>
<evidence type="ECO:0000256" key="4">
    <source>
        <dbReference type="SAM" id="MobiDB-lite"/>
    </source>
</evidence>
<gene>
    <name evidence="6" type="ORF">B0T18DRAFT_435153</name>
</gene>
<dbReference type="NCBIfam" id="TIGR01251">
    <property type="entry name" value="ribP_PPkin"/>
    <property type="match status" value="1"/>
</dbReference>
<organism evidence="6 7">
    <name type="scientific">Schizothecium vesticola</name>
    <dbReference type="NCBI Taxonomy" id="314040"/>
    <lineage>
        <taxon>Eukaryota</taxon>
        <taxon>Fungi</taxon>
        <taxon>Dikarya</taxon>
        <taxon>Ascomycota</taxon>
        <taxon>Pezizomycotina</taxon>
        <taxon>Sordariomycetes</taxon>
        <taxon>Sordariomycetidae</taxon>
        <taxon>Sordariales</taxon>
        <taxon>Schizotheciaceae</taxon>
        <taxon>Schizothecium</taxon>
    </lineage>
</organism>
<dbReference type="InterPro" id="IPR005946">
    <property type="entry name" value="Rib-P_diPkinase"/>
</dbReference>
<dbReference type="GO" id="GO:0006164">
    <property type="term" value="P:purine nucleotide biosynthetic process"/>
    <property type="evidence" value="ECO:0007669"/>
    <property type="project" value="TreeGrafter"/>
</dbReference>
<keyword evidence="6" id="KW-0808">Transferase</keyword>
<dbReference type="FunFam" id="3.40.50.2020:FF:000014">
    <property type="entry name" value="Ribose-phosphate pyrophosphokinase 1"/>
    <property type="match status" value="1"/>
</dbReference>
<comment type="pathway">
    <text evidence="1">Metabolic intermediate biosynthesis; 5-phospho-alpha-D-ribose 1-diphosphate biosynthesis; 5-phospho-alpha-D-ribose 1-diphosphate from D-ribose 5-phosphate (route I): step 1/1.</text>
</comment>
<dbReference type="Pfam" id="PF13793">
    <property type="entry name" value="Pribosyltran_N"/>
    <property type="match status" value="1"/>
</dbReference>
<dbReference type="GO" id="GO:0005737">
    <property type="term" value="C:cytoplasm"/>
    <property type="evidence" value="ECO:0007669"/>
    <property type="project" value="TreeGrafter"/>
</dbReference>
<dbReference type="GO" id="GO:0006015">
    <property type="term" value="P:5-phosphoribose 1-diphosphate biosynthetic process"/>
    <property type="evidence" value="ECO:0007669"/>
    <property type="project" value="TreeGrafter"/>
</dbReference>
<keyword evidence="3" id="KW-0545">Nucleotide biosynthesis</keyword>
<evidence type="ECO:0000256" key="2">
    <source>
        <dbReference type="ARBA" id="ARBA00006478"/>
    </source>
</evidence>
<dbReference type="GO" id="GO:0000287">
    <property type="term" value="F:magnesium ion binding"/>
    <property type="evidence" value="ECO:0007669"/>
    <property type="project" value="InterPro"/>
</dbReference>
<dbReference type="GO" id="GO:0002189">
    <property type="term" value="C:ribose phosphate diphosphokinase complex"/>
    <property type="evidence" value="ECO:0007669"/>
    <property type="project" value="TreeGrafter"/>
</dbReference>
<protein>
    <submittedName>
        <fullName evidence="6">Phosphoribosyltransferase-like protein</fullName>
    </submittedName>
</protein>
<proteinExistence type="inferred from homology"/>
<evidence type="ECO:0000256" key="1">
    <source>
        <dbReference type="ARBA" id="ARBA00004996"/>
    </source>
</evidence>
<dbReference type="AlphaFoldDB" id="A0AA40KD85"/>
<dbReference type="PANTHER" id="PTHR10210:SF36">
    <property type="entry name" value="RIBOSE-PHOSPHATE PYROPHOSPHOKINASE 5"/>
    <property type="match status" value="1"/>
</dbReference>
<dbReference type="GO" id="GO:0005524">
    <property type="term" value="F:ATP binding"/>
    <property type="evidence" value="ECO:0007669"/>
    <property type="project" value="TreeGrafter"/>
</dbReference>
<dbReference type="EMBL" id="JAUKUD010000001">
    <property type="protein sequence ID" value="KAK0754918.1"/>
    <property type="molecule type" value="Genomic_DNA"/>
</dbReference>
<dbReference type="CDD" id="cd06223">
    <property type="entry name" value="PRTases_typeI"/>
    <property type="match status" value="1"/>
</dbReference>
<accession>A0AA40KD85</accession>
<dbReference type="PANTHER" id="PTHR10210">
    <property type="entry name" value="RIBOSE-PHOSPHATE DIPHOSPHOKINASE FAMILY MEMBER"/>
    <property type="match status" value="1"/>
</dbReference>